<evidence type="ECO:0000313" key="2">
    <source>
        <dbReference type="EMBL" id="MDN4122733.1"/>
    </source>
</evidence>
<organism evidence="2 3">
    <name type="scientific">Alcaligenes endophyticus</name>
    <dbReference type="NCBI Taxonomy" id="1929088"/>
    <lineage>
        <taxon>Bacteria</taxon>
        <taxon>Pseudomonadati</taxon>
        <taxon>Pseudomonadota</taxon>
        <taxon>Betaproteobacteria</taxon>
        <taxon>Burkholderiales</taxon>
        <taxon>Alcaligenaceae</taxon>
        <taxon>Alcaligenes</taxon>
    </lineage>
</organism>
<feature type="compositionally biased region" description="Low complexity" evidence="1">
    <location>
        <begin position="58"/>
        <end position="75"/>
    </location>
</feature>
<evidence type="ECO:0000256" key="1">
    <source>
        <dbReference type="SAM" id="MobiDB-lite"/>
    </source>
</evidence>
<dbReference type="RefSeq" id="WP_266123747.1">
    <property type="nucleotide sequence ID" value="NZ_JAJHNU010000005.1"/>
</dbReference>
<dbReference type="Proteomes" id="UP001168613">
    <property type="component" value="Unassembled WGS sequence"/>
</dbReference>
<dbReference type="InterPro" id="IPR009562">
    <property type="entry name" value="DUF1178"/>
</dbReference>
<name>A0ABT8EN92_9BURK</name>
<sequence length="150" mass="16714">MKVFDLQCQHGHVFEGWFRSRENFDQQIEQGLLQCPVCSSAQIERKLTAARINTGAKEPTSAPSTSTAASAVTPSVETMQSQAIKQLRALVRQTEDVGARFAQEARRMHEGDIEARAIRGQATQKECLELLEDGVELMPIPAFLDDDRLQ</sequence>
<reference evidence="2" key="1">
    <citation type="submission" date="2021-11" db="EMBL/GenBank/DDBJ databases">
        <title>Draft genome sequence of Alcaligenes endophyticus type strain CCUG 75668T.</title>
        <authorList>
            <person name="Salva-Serra F."/>
            <person name="Duran R.E."/>
            <person name="Seeger M."/>
            <person name="Moore E.R.B."/>
            <person name="Jaen-Luchoro D."/>
        </authorList>
    </citation>
    <scope>NUCLEOTIDE SEQUENCE</scope>
    <source>
        <strain evidence="2">CCUG 75668</strain>
    </source>
</reference>
<comment type="caution">
    <text evidence="2">The sequence shown here is derived from an EMBL/GenBank/DDBJ whole genome shotgun (WGS) entry which is preliminary data.</text>
</comment>
<gene>
    <name evidence="2" type="ORF">LMS43_15690</name>
</gene>
<accession>A0ABT8EN92</accession>
<evidence type="ECO:0000313" key="3">
    <source>
        <dbReference type="Proteomes" id="UP001168613"/>
    </source>
</evidence>
<dbReference type="EMBL" id="JAJHNU010000005">
    <property type="protein sequence ID" value="MDN4122733.1"/>
    <property type="molecule type" value="Genomic_DNA"/>
</dbReference>
<dbReference type="Pfam" id="PF06676">
    <property type="entry name" value="DUF1178"/>
    <property type="match status" value="1"/>
</dbReference>
<dbReference type="PIRSF" id="PIRSF032131">
    <property type="entry name" value="UCP032131"/>
    <property type="match status" value="1"/>
</dbReference>
<keyword evidence="3" id="KW-1185">Reference proteome</keyword>
<proteinExistence type="predicted"/>
<feature type="region of interest" description="Disordered" evidence="1">
    <location>
        <begin position="55"/>
        <end position="75"/>
    </location>
</feature>
<protein>
    <submittedName>
        <fullName evidence="2">DUF1178 family protein</fullName>
    </submittedName>
</protein>